<comment type="caution">
    <text evidence="4">The sequence shown here is derived from an EMBL/GenBank/DDBJ whole genome shotgun (WGS) entry which is preliminary data.</text>
</comment>
<name>A0A7K0DGW8_9NOCA</name>
<keyword evidence="1" id="KW-0472">Membrane</keyword>
<dbReference type="AlphaFoldDB" id="A0A7K0DGW8"/>
<dbReference type="Proteomes" id="UP000431401">
    <property type="component" value="Unassembled WGS sequence"/>
</dbReference>
<reference evidence="4 5" key="1">
    <citation type="submission" date="2019-10" db="EMBL/GenBank/DDBJ databases">
        <title>Nocardia macrotermitis sp. nov. and Nocardia aurantia sp. nov., isolated from the gut of fungus growing-termite Macrotermes natalensis.</title>
        <authorList>
            <person name="Benndorf R."/>
            <person name="Schwitalla J."/>
            <person name="Martin K."/>
            <person name="De Beer W."/>
            <person name="Kaster A.-K."/>
            <person name="Vollmers J."/>
            <person name="Poulsen M."/>
            <person name="Beemelmanns C."/>
        </authorList>
    </citation>
    <scope>NUCLEOTIDE SEQUENCE [LARGE SCALE GENOMIC DNA]</scope>
    <source>
        <strain evidence="4 5">RB56</strain>
    </source>
</reference>
<proteinExistence type="predicted"/>
<dbReference type="PROSITE" id="PS51257">
    <property type="entry name" value="PROKAR_LIPOPROTEIN"/>
    <property type="match status" value="1"/>
</dbReference>
<keyword evidence="5" id="KW-1185">Reference proteome</keyword>
<keyword evidence="1" id="KW-1133">Transmembrane helix</keyword>
<evidence type="ECO:0000256" key="1">
    <source>
        <dbReference type="SAM" id="Phobius"/>
    </source>
</evidence>
<evidence type="ECO:0000313" key="5">
    <source>
        <dbReference type="Proteomes" id="UP000431401"/>
    </source>
</evidence>
<dbReference type="InterPro" id="IPR055797">
    <property type="entry name" value="DUF7373"/>
</dbReference>
<organism evidence="4 5">
    <name type="scientific">Nocardia aurantia</name>
    <dbReference type="NCBI Taxonomy" id="2585199"/>
    <lineage>
        <taxon>Bacteria</taxon>
        <taxon>Bacillati</taxon>
        <taxon>Actinomycetota</taxon>
        <taxon>Actinomycetes</taxon>
        <taxon>Mycobacteriales</taxon>
        <taxon>Nocardiaceae</taxon>
        <taxon>Nocardia</taxon>
    </lineage>
</organism>
<protein>
    <submittedName>
        <fullName evidence="4">Uncharacterized protein</fullName>
    </submittedName>
</protein>
<dbReference type="InterPro" id="IPR056463">
    <property type="entry name" value="DUF7373_C"/>
</dbReference>
<feature type="transmembrane region" description="Helical" evidence="1">
    <location>
        <begin position="12"/>
        <end position="29"/>
    </location>
</feature>
<keyword evidence="1" id="KW-0812">Transmembrane</keyword>
<gene>
    <name evidence="4" type="ORF">NRB56_06100</name>
</gene>
<feature type="domain" description="DUF7373" evidence="3">
    <location>
        <begin position="262"/>
        <end position="412"/>
    </location>
</feature>
<sequence length="413" mass="44667">MDTLEPRTKRSLYAIGVLALVTVIIALSVQSCGPGVTGHAGPGLTAVDIGTLRTGSFAAQPTAYKPKFRNSTDFRLIEARRMLGYLVHPFDVDPDDSAPSTVKLISSGTDMTSDDGIPKAFAPIGQTFNVLAGVYVSRTNGNLRSRKKVIVGLLRFPTEDAARQAADQFGTIENDSNPGRHPITIADHPDAHASSGEDASATAFLAHGPYVVLASTRVPAPDQAALAALTKRTIDLQLAAMATLQPTPLDDLLDLAADPEGLMRRAAPQAKDYSDPFYDTDDFGTYDPAADLHYERNPIDVRNAFREDGVDAVARRTGVLYRTRDLAASFRLQNTLTRTGKDDDLLNPPPGLPDATCVRLDLRDSNRDYDAFCVVVYGRYVAMVVDRFPVARPSPTALYERTGAQYAILARSE</sequence>
<dbReference type="EMBL" id="WEGI01000001">
    <property type="protein sequence ID" value="MQY25056.1"/>
    <property type="molecule type" value="Genomic_DNA"/>
</dbReference>
<evidence type="ECO:0000259" key="2">
    <source>
        <dbReference type="Pfam" id="PF24088"/>
    </source>
</evidence>
<accession>A0A7K0DGW8</accession>
<evidence type="ECO:0000313" key="4">
    <source>
        <dbReference type="EMBL" id="MQY25056.1"/>
    </source>
</evidence>
<evidence type="ECO:0000259" key="3">
    <source>
        <dbReference type="Pfam" id="PF24092"/>
    </source>
</evidence>
<dbReference type="RefSeq" id="WP_194290702.1">
    <property type="nucleotide sequence ID" value="NZ_WEGI01000001.1"/>
</dbReference>
<dbReference type="Pfam" id="PF24088">
    <property type="entry name" value="DUF7373"/>
    <property type="match status" value="1"/>
</dbReference>
<feature type="domain" description="DUF7373" evidence="2">
    <location>
        <begin position="69"/>
        <end position="256"/>
    </location>
</feature>
<dbReference type="Pfam" id="PF24092">
    <property type="entry name" value="DUF7373_C"/>
    <property type="match status" value="1"/>
</dbReference>